<feature type="region of interest" description="Disordered" evidence="1">
    <location>
        <begin position="156"/>
        <end position="252"/>
    </location>
</feature>
<gene>
    <name evidence="2" type="ORF">Tco_0992959</name>
</gene>
<sequence>MADENVPALSHQDLYQFLPIAAMGHSLLLSQFQLSIFNNFGTRLLMRQRLELTVFSWMKLNLIDYAERIWEEFVQSIQTFLTDKKRLTMTSQGKKKTTPLLIPSIRLIKLIIHHLKTKHTIHLRTGSPLHYSHEDNILGNLRFVGKDGKEVFEPGVAEEEAIPETLTPKATKATKPKADMQTKPSVPQASKVTKPTGKKSKLVKETSNAPSPAKRSKAGKVTKKRKPKSPLRLVDEFVDEGVPDKEPAYNDEEANFQRAVELSLKEQEERTQGPARSVVFREPDSGRFQPLPEVQGKGREKVIEKQAAHDLLTLQTPKKKNPEVQFIFQRRTPMTTEPSGNAESPSLDAELALEDSETESDEVVTPVNKEKDASNMELTEINTGVQDKGQAGSNPGKQDEGQAGSNPGNAAEF</sequence>
<feature type="region of interest" description="Disordered" evidence="1">
    <location>
        <begin position="315"/>
        <end position="413"/>
    </location>
</feature>
<feature type="compositionally biased region" description="Polar residues" evidence="1">
    <location>
        <begin position="182"/>
        <end position="193"/>
    </location>
</feature>
<reference evidence="2" key="2">
    <citation type="submission" date="2022-01" db="EMBL/GenBank/DDBJ databases">
        <authorList>
            <person name="Yamashiro T."/>
            <person name="Shiraishi A."/>
            <person name="Satake H."/>
            <person name="Nakayama K."/>
        </authorList>
    </citation>
    <scope>NUCLEOTIDE SEQUENCE</scope>
</reference>
<feature type="compositionally biased region" description="Basic residues" evidence="1">
    <location>
        <begin position="214"/>
        <end position="229"/>
    </location>
</feature>
<evidence type="ECO:0000313" key="2">
    <source>
        <dbReference type="EMBL" id="GJT57905.1"/>
    </source>
</evidence>
<accession>A0ABQ5F3Z9</accession>
<evidence type="ECO:0000313" key="3">
    <source>
        <dbReference type="Proteomes" id="UP001151760"/>
    </source>
</evidence>
<organism evidence="2 3">
    <name type="scientific">Tanacetum coccineum</name>
    <dbReference type="NCBI Taxonomy" id="301880"/>
    <lineage>
        <taxon>Eukaryota</taxon>
        <taxon>Viridiplantae</taxon>
        <taxon>Streptophyta</taxon>
        <taxon>Embryophyta</taxon>
        <taxon>Tracheophyta</taxon>
        <taxon>Spermatophyta</taxon>
        <taxon>Magnoliopsida</taxon>
        <taxon>eudicotyledons</taxon>
        <taxon>Gunneridae</taxon>
        <taxon>Pentapetalae</taxon>
        <taxon>asterids</taxon>
        <taxon>campanulids</taxon>
        <taxon>Asterales</taxon>
        <taxon>Asteraceae</taxon>
        <taxon>Asteroideae</taxon>
        <taxon>Anthemideae</taxon>
        <taxon>Anthemidinae</taxon>
        <taxon>Tanacetum</taxon>
    </lineage>
</organism>
<dbReference type="PROSITE" id="PS50330">
    <property type="entry name" value="UIM"/>
    <property type="match status" value="1"/>
</dbReference>
<proteinExistence type="predicted"/>
<feature type="region of interest" description="Disordered" evidence="1">
    <location>
        <begin position="264"/>
        <end position="299"/>
    </location>
</feature>
<feature type="compositionally biased region" description="Polar residues" evidence="1">
    <location>
        <begin position="376"/>
        <end position="396"/>
    </location>
</feature>
<keyword evidence="3" id="KW-1185">Reference proteome</keyword>
<dbReference type="InterPro" id="IPR003903">
    <property type="entry name" value="UIM_dom"/>
</dbReference>
<dbReference type="Proteomes" id="UP001151760">
    <property type="component" value="Unassembled WGS sequence"/>
</dbReference>
<feature type="compositionally biased region" description="Polar residues" evidence="1">
    <location>
        <begin position="332"/>
        <end position="344"/>
    </location>
</feature>
<feature type="compositionally biased region" description="Acidic residues" evidence="1">
    <location>
        <begin position="351"/>
        <end position="362"/>
    </location>
</feature>
<evidence type="ECO:0000256" key="1">
    <source>
        <dbReference type="SAM" id="MobiDB-lite"/>
    </source>
</evidence>
<feature type="compositionally biased region" description="Polar residues" evidence="1">
    <location>
        <begin position="403"/>
        <end position="413"/>
    </location>
</feature>
<comment type="caution">
    <text evidence="2">The sequence shown here is derived from an EMBL/GenBank/DDBJ whole genome shotgun (WGS) entry which is preliminary data.</text>
</comment>
<dbReference type="EMBL" id="BQNB010016971">
    <property type="protein sequence ID" value="GJT57905.1"/>
    <property type="molecule type" value="Genomic_DNA"/>
</dbReference>
<reference evidence="2" key="1">
    <citation type="journal article" date="2022" name="Int. J. Mol. Sci.">
        <title>Draft Genome of Tanacetum Coccineum: Genomic Comparison of Closely Related Tanacetum-Family Plants.</title>
        <authorList>
            <person name="Yamashiro T."/>
            <person name="Shiraishi A."/>
            <person name="Nakayama K."/>
            <person name="Satake H."/>
        </authorList>
    </citation>
    <scope>NUCLEOTIDE SEQUENCE</scope>
</reference>
<protein>
    <submittedName>
        <fullName evidence="2">Retrovirus-related pol polyprotein from transposon TNT 1-94</fullName>
    </submittedName>
</protein>
<name>A0ABQ5F3Z9_9ASTR</name>